<feature type="region of interest" description="Disordered" evidence="1">
    <location>
        <begin position="25"/>
        <end position="60"/>
    </location>
</feature>
<dbReference type="AlphaFoldDB" id="A0AAN8G8Z0"/>
<evidence type="ECO:0000313" key="2">
    <source>
        <dbReference type="EMBL" id="KAK5979403.1"/>
    </source>
</evidence>
<keyword evidence="3" id="KW-1185">Reference proteome</keyword>
<comment type="caution">
    <text evidence="2">The sequence shown here is derived from an EMBL/GenBank/DDBJ whole genome shotgun (WGS) entry which is preliminary data.</text>
</comment>
<reference evidence="2 3" key="1">
    <citation type="submission" date="2019-10" db="EMBL/GenBank/DDBJ databases">
        <title>Assembly and Annotation for the nematode Trichostrongylus colubriformis.</title>
        <authorList>
            <person name="Martin J."/>
        </authorList>
    </citation>
    <scope>NUCLEOTIDE SEQUENCE [LARGE SCALE GENOMIC DNA]</scope>
    <source>
        <strain evidence="2">G859</strain>
        <tissue evidence="2">Whole worm</tissue>
    </source>
</reference>
<sequence>MEDFLLRHKHRREKNVRRMYQKAFASKAANEEEKKKNDEQSSVPYQGKELSTQEEDGSPERFQFVGIGDDVRKILASNTHTSESTKNIYNSINVGDCPEKAPASSKYRKGGWWYRRTKPRIYPTVVVAEYIEKRDEEKDCSEDVNVYCLSKTITIRNSGIFVDDGICTDIPEAVHNSKFSDTIVYQNKDSEPNIMSLIQNDEVIKKFFAPLLKDTEET</sequence>
<organism evidence="2 3">
    <name type="scientific">Trichostrongylus colubriformis</name>
    <name type="common">Black scour worm</name>
    <dbReference type="NCBI Taxonomy" id="6319"/>
    <lineage>
        <taxon>Eukaryota</taxon>
        <taxon>Metazoa</taxon>
        <taxon>Ecdysozoa</taxon>
        <taxon>Nematoda</taxon>
        <taxon>Chromadorea</taxon>
        <taxon>Rhabditida</taxon>
        <taxon>Rhabditina</taxon>
        <taxon>Rhabditomorpha</taxon>
        <taxon>Strongyloidea</taxon>
        <taxon>Trichostrongylidae</taxon>
        <taxon>Trichostrongylus</taxon>
    </lineage>
</organism>
<gene>
    <name evidence="2" type="ORF">GCK32_000640</name>
</gene>
<evidence type="ECO:0000313" key="3">
    <source>
        <dbReference type="Proteomes" id="UP001331761"/>
    </source>
</evidence>
<feature type="compositionally biased region" description="Basic and acidic residues" evidence="1">
    <location>
        <begin position="29"/>
        <end position="39"/>
    </location>
</feature>
<name>A0AAN8G8Z0_TRICO</name>
<dbReference type="Proteomes" id="UP001331761">
    <property type="component" value="Unassembled WGS sequence"/>
</dbReference>
<protein>
    <submittedName>
        <fullName evidence="2">Uncharacterized protein</fullName>
    </submittedName>
</protein>
<proteinExistence type="predicted"/>
<evidence type="ECO:0000256" key="1">
    <source>
        <dbReference type="SAM" id="MobiDB-lite"/>
    </source>
</evidence>
<accession>A0AAN8G8Z0</accession>
<dbReference type="EMBL" id="WIXE01008388">
    <property type="protein sequence ID" value="KAK5979403.1"/>
    <property type="molecule type" value="Genomic_DNA"/>
</dbReference>